<evidence type="ECO:0000256" key="1">
    <source>
        <dbReference type="ARBA" id="ARBA00004123"/>
    </source>
</evidence>
<dbReference type="PANTHER" id="PTHR13383:SF11">
    <property type="entry name" value="RIBONUCLEASE H2 SUBUNIT B"/>
    <property type="match status" value="1"/>
</dbReference>
<accession>A0A4Q2DQC4</accession>
<name>A0A4Q2DQC4_9AGAR</name>
<feature type="compositionally biased region" description="Low complexity" evidence="6">
    <location>
        <begin position="253"/>
        <end position="264"/>
    </location>
</feature>
<dbReference type="InterPro" id="IPR040456">
    <property type="entry name" value="RNase_H2_suB"/>
</dbReference>
<evidence type="ECO:0000256" key="6">
    <source>
        <dbReference type="SAM" id="MobiDB-lite"/>
    </source>
</evidence>
<feature type="domain" description="Rnh202 triple barrel" evidence="8">
    <location>
        <begin position="15"/>
        <end position="81"/>
    </location>
</feature>
<dbReference type="EMBL" id="SDEE01000109">
    <property type="protein sequence ID" value="RXW21392.1"/>
    <property type="molecule type" value="Genomic_DNA"/>
</dbReference>
<dbReference type="CDD" id="cd09270">
    <property type="entry name" value="RNase_H2-B"/>
    <property type="match status" value="1"/>
</dbReference>
<feature type="region of interest" description="Disordered" evidence="6">
    <location>
        <begin position="246"/>
        <end position="284"/>
    </location>
</feature>
<dbReference type="Gene3D" id="1.10.20.120">
    <property type="match status" value="1"/>
</dbReference>
<sequence length="883" mass="96050">MATHFAILPEDIIQTLALQLDSNGHQYLSLPHPRTGHFALFLPTDTQILEVQAVSPTNPRSWFLDQDVIEDGKLLVMTPIDPAFLLIPLLEYGKFRTVDNIFDDISSNMKGPEGEQLGADSAQVKSVFSLVSLKCTQVALRRVCENKDLSSDTVVFRYSKEKAMQYLRRKVDRLVDESKALDQSRTIIRTLARDGLMEDGRESLLREGQIKATCDLVGQYLSPSLKAELLSSYDLSKLEQHLKEGLAEEAPLKASTNTTKGKGTTTKDGDKKRKATKASHGVEQLKKANTAGMAKLSNFFTKVEKAKPASCACPCYCKVESPLPTSEDSPEVPVVSDRSALGYRPPRIRRVTNRVVSLPELAEVEEEEDPAYGFQPRVASMPECVPPMLFEEDLDEYDDFDQWGSPQVPSPSGSGQCSTPPNQAYLSPRTPSPTVLLSRGLAAVALNESGPRGEPDPQDWITWASSPPKPIPALHGPLSLPYARCPSGAEGTVIESDDRVSTVIWGLNANGSQIRSQSDKNLAAERDTDSGSLEAAFEGGTKGDVDSGNDLLLAAAARLSNRLKGLTLDSDYAVHGVSSRSHDSPQRSGLGLHLNLKPAVNHSGARGVAPYEQADQPYSAQALSAKPNGKVSSRGPPSINQLKLQHPPAASQLPTPPLSTPTNWTPHLPNSLPPGLNFSPALTLDLATSQGTSPSLGFLGQLSFPTPPLERGAHAQDWRNHPDSNYVAMEYLEDYSLGSDTVTMSGPGLDYYDQHKTATGNRRGFDEPAGLASNRRSTTFKYDQRRKISEPNSRGGVPPPPARSSLLHRRLPVLEEDVTFTYPSSSPSRPRLQDLFTASAHPSSQAETLKKRAMGVRVGGGQAKTSNTSFNVSQKRWKQKKEV</sequence>
<feature type="domain" description="Ribonuclease H2 subunit B wHTH" evidence="7">
    <location>
        <begin position="84"/>
        <end position="229"/>
    </location>
</feature>
<feature type="region of interest" description="Disordered" evidence="6">
    <location>
        <begin position="399"/>
        <end position="421"/>
    </location>
</feature>
<dbReference type="STRING" id="2316362.A0A4Q2DQC4"/>
<evidence type="ECO:0000313" key="9">
    <source>
        <dbReference type="EMBL" id="RXW21392.1"/>
    </source>
</evidence>
<feature type="compositionally biased region" description="Polar residues" evidence="6">
    <location>
        <begin position="863"/>
        <end position="874"/>
    </location>
</feature>
<comment type="function">
    <text evidence="4">Non catalytic subunit of RNase H2, an endonuclease that specifically degrades the RNA of RNA:DNA hybrids. Participates in DNA replication, possibly by mediating the removal of lagging-strand Okazaki fragment RNA primers during DNA replication. Mediates the excision of single ribonucleotides from DNA:RNA duplexes.</text>
</comment>
<dbReference type="PANTHER" id="PTHR13383">
    <property type="entry name" value="RIBONUCLEASE H2 SUBUNIT B"/>
    <property type="match status" value="1"/>
</dbReference>
<evidence type="ECO:0000259" key="7">
    <source>
        <dbReference type="Pfam" id="PF09468"/>
    </source>
</evidence>
<keyword evidence="10" id="KW-1185">Reference proteome</keyword>
<feature type="compositionally biased region" description="Low complexity" evidence="6">
    <location>
        <begin position="402"/>
        <end position="418"/>
    </location>
</feature>
<feature type="region of interest" description="Disordered" evidence="6">
    <location>
        <begin position="622"/>
        <end position="657"/>
    </location>
</feature>
<protein>
    <recommendedName>
        <fullName evidence="2">Ribonuclease H2 subunit B</fullName>
    </recommendedName>
    <alternativeName>
        <fullName evidence="5">Ribonuclease HI subunit B</fullName>
    </alternativeName>
</protein>
<comment type="caution">
    <text evidence="9">The sequence shown here is derived from an EMBL/GenBank/DDBJ whole genome shotgun (WGS) entry which is preliminary data.</text>
</comment>
<gene>
    <name evidence="9" type="ORF">EST38_g4461</name>
</gene>
<comment type="subcellular location">
    <subcellularLocation>
        <location evidence="1">Nucleus</location>
    </subcellularLocation>
</comment>
<proteinExistence type="predicted"/>
<dbReference type="InterPro" id="IPR019024">
    <property type="entry name" value="RNase_H2_suB_wHTH"/>
</dbReference>
<feature type="region of interest" description="Disordered" evidence="6">
    <location>
        <begin position="784"/>
        <end position="805"/>
    </location>
</feature>
<evidence type="ECO:0000259" key="8">
    <source>
        <dbReference type="Pfam" id="PF17745"/>
    </source>
</evidence>
<evidence type="ECO:0000256" key="5">
    <source>
        <dbReference type="ARBA" id="ARBA00033464"/>
    </source>
</evidence>
<dbReference type="AlphaFoldDB" id="A0A4Q2DQC4"/>
<dbReference type="Gene3D" id="2.20.25.530">
    <property type="match status" value="1"/>
</dbReference>
<evidence type="ECO:0000256" key="4">
    <source>
        <dbReference type="ARBA" id="ARBA00024778"/>
    </source>
</evidence>
<reference evidence="9 10" key="1">
    <citation type="submission" date="2019-01" db="EMBL/GenBank/DDBJ databases">
        <title>Draft genome sequence of Psathyrella aberdarensis IHI B618.</title>
        <authorList>
            <person name="Buettner E."/>
            <person name="Kellner H."/>
        </authorList>
    </citation>
    <scope>NUCLEOTIDE SEQUENCE [LARGE SCALE GENOMIC DNA]</scope>
    <source>
        <strain evidence="9 10">IHI B618</strain>
    </source>
</reference>
<dbReference type="InterPro" id="IPR041195">
    <property type="entry name" value="Rnh202_N"/>
</dbReference>
<dbReference type="Pfam" id="PF17745">
    <property type="entry name" value="Ydr279_N"/>
    <property type="match status" value="1"/>
</dbReference>
<organism evidence="9 10">
    <name type="scientific">Candolleomyces aberdarensis</name>
    <dbReference type="NCBI Taxonomy" id="2316362"/>
    <lineage>
        <taxon>Eukaryota</taxon>
        <taxon>Fungi</taxon>
        <taxon>Dikarya</taxon>
        <taxon>Basidiomycota</taxon>
        <taxon>Agaricomycotina</taxon>
        <taxon>Agaricomycetes</taxon>
        <taxon>Agaricomycetidae</taxon>
        <taxon>Agaricales</taxon>
        <taxon>Agaricineae</taxon>
        <taxon>Psathyrellaceae</taxon>
        <taxon>Candolleomyces</taxon>
    </lineage>
</organism>
<evidence type="ECO:0000256" key="3">
    <source>
        <dbReference type="ARBA" id="ARBA00023242"/>
    </source>
</evidence>
<evidence type="ECO:0000256" key="2">
    <source>
        <dbReference type="ARBA" id="ARBA00019062"/>
    </source>
</evidence>
<dbReference type="GO" id="GO:0005654">
    <property type="term" value="C:nucleoplasm"/>
    <property type="evidence" value="ECO:0007669"/>
    <property type="project" value="TreeGrafter"/>
</dbReference>
<evidence type="ECO:0000313" key="10">
    <source>
        <dbReference type="Proteomes" id="UP000290288"/>
    </source>
</evidence>
<dbReference type="Pfam" id="PF09468">
    <property type="entry name" value="RNase_H2-Ydr279"/>
    <property type="match status" value="1"/>
</dbReference>
<dbReference type="GO" id="GO:0032299">
    <property type="term" value="C:ribonuclease H2 complex"/>
    <property type="evidence" value="ECO:0007669"/>
    <property type="project" value="InterPro"/>
</dbReference>
<feature type="region of interest" description="Disordered" evidence="6">
    <location>
        <begin position="856"/>
        <end position="883"/>
    </location>
</feature>
<dbReference type="Proteomes" id="UP000290288">
    <property type="component" value="Unassembled WGS sequence"/>
</dbReference>
<dbReference type="OrthoDB" id="29098at2759"/>
<keyword evidence="3" id="KW-0539">Nucleus</keyword>
<dbReference type="GO" id="GO:0006401">
    <property type="term" value="P:RNA catabolic process"/>
    <property type="evidence" value="ECO:0007669"/>
    <property type="project" value="TreeGrafter"/>
</dbReference>